<protein>
    <submittedName>
        <fullName evidence="1">Uncharacterized protein</fullName>
    </submittedName>
</protein>
<keyword evidence="2" id="KW-1185">Reference proteome</keyword>
<proteinExistence type="predicted"/>
<reference evidence="1" key="1">
    <citation type="submission" date="2021-03" db="EMBL/GenBank/DDBJ databases">
        <title>Description of Psychrosphaera ytuae sp. nov. isolated from deep sea sediment of South China Sea.</title>
        <authorList>
            <person name="Zhang J."/>
            <person name="Xu X.-D."/>
        </authorList>
    </citation>
    <scope>NUCLEOTIDE SEQUENCE</scope>
    <source>
        <strain evidence="1">MTZ26</strain>
    </source>
</reference>
<organism evidence="1 2">
    <name type="scientific">Psychrosphaera ytuae</name>
    <dbReference type="NCBI Taxonomy" id="2820710"/>
    <lineage>
        <taxon>Bacteria</taxon>
        <taxon>Pseudomonadati</taxon>
        <taxon>Pseudomonadota</taxon>
        <taxon>Gammaproteobacteria</taxon>
        <taxon>Alteromonadales</taxon>
        <taxon>Pseudoalteromonadaceae</taxon>
        <taxon>Psychrosphaera</taxon>
    </lineage>
</organism>
<dbReference type="EMBL" id="CP072110">
    <property type="protein sequence ID" value="QTH63399.1"/>
    <property type="molecule type" value="Genomic_DNA"/>
</dbReference>
<evidence type="ECO:0000313" key="2">
    <source>
        <dbReference type="Proteomes" id="UP000682739"/>
    </source>
</evidence>
<dbReference type="RefSeq" id="WP_208831456.1">
    <property type="nucleotide sequence ID" value="NZ_CP072110.1"/>
</dbReference>
<evidence type="ECO:0000313" key="1">
    <source>
        <dbReference type="EMBL" id="QTH63399.1"/>
    </source>
</evidence>
<sequence>MKKYKITQTSRYSAVKERKSQTKFTRIAALVLSSISFCCLAFSSNAKGKVDYSFDPASRTLITQALICYPGSGAKSKLKTLAPKVTGQGLKEHIKAHEQTLIDQFGVPINQINEHLFALQLKLKQADYQHEFNQLGNETCTLANTEIKDVGSDSFIDNLDDLIPYESTTELFFFGPRHTFFEQVRQLTSTAGLPFESVIAEQTIKTIYSNNDEHYLSFDLNEYQSALLQQRKVVYLTGNNDSVAAVAAYLSDKGFTLATRREQAYWHIDTSLDIIKGNDGLTQIALSLTARHDGVATQFTNHPADMPITNINQATIIKTTAVHLELMSLAQSLLTTSN</sequence>
<name>A0A975DAX1_9GAMM</name>
<dbReference type="AlphaFoldDB" id="A0A975DAX1"/>
<dbReference type="Proteomes" id="UP000682739">
    <property type="component" value="Chromosome"/>
</dbReference>
<gene>
    <name evidence="1" type="ORF">J1N51_11750</name>
</gene>
<dbReference type="KEGG" id="psym:J1N51_11750"/>
<accession>A0A975DAX1</accession>